<reference evidence="2 3" key="1">
    <citation type="journal article" date="2011" name="J. Bacteriol.">
        <title>Complete genome sequence of the industrial strain Bacillus megaterium WSH-002.</title>
        <authorList>
            <person name="Liu L."/>
            <person name="Li Y."/>
            <person name="Zhang J."/>
            <person name="Zou W."/>
            <person name="Zhou Z."/>
            <person name="Liu J."/>
            <person name="Li X."/>
            <person name="Wang L."/>
            <person name="Chen J."/>
        </authorList>
    </citation>
    <scope>NUCLEOTIDE SEQUENCE [LARGE SCALE GENOMIC DNA]</scope>
    <source>
        <strain evidence="2 3">WSH-002</strain>
    </source>
</reference>
<feature type="transmembrane region" description="Helical" evidence="1">
    <location>
        <begin position="172"/>
        <end position="189"/>
    </location>
</feature>
<organism evidence="2 3">
    <name type="scientific">Priestia megaterium (strain WSH-002)</name>
    <name type="common">Bacillus megaterium</name>
    <dbReference type="NCBI Taxonomy" id="1006007"/>
    <lineage>
        <taxon>Bacteria</taxon>
        <taxon>Bacillati</taxon>
        <taxon>Bacillota</taxon>
        <taxon>Bacilli</taxon>
        <taxon>Bacillales</taxon>
        <taxon>Bacillaceae</taxon>
        <taxon>Priestia</taxon>
    </lineage>
</organism>
<gene>
    <name evidence="2" type="ORF">BMWSH_3597</name>
</gene>
<dbReference type="PANTHER" id="PTHR40078">
    <property type="entry name" value="INTEGRAL MEMBRANE PROTEIN-RELATED"/>
    <property type="match status" value="1"/>
</dbReference>
<feature type="transmembrane region" description="Helical" evidence="1">
    <location>
        <begin position="36"/>
        <end position="61"/>
    </location>
</feature>
<accession>A0A8D3X3S3</accession>
<proteinExistence type="predicted"/>
<dbReference type="Pfam" id="PF19700">
    <property type="entry name" value="DUF6198"/>
    <property type="match status" value="1"/>
</dbReference>
<sequence length="218" mass="23615">MMTVKYSIYAGGILLLTLGIALTIQSDLGASPFDALLVGLSLNVGLSVGSWEIMLACILICGNSLLSKQNPEILGLLTAVVTGLGIDIWLFLLQNWVTFESWYSKLCCFGIGLIIIGVGTSAYLHTNFAPIPIDRLTLIIQKLTKTNLFLSRTFIYLTFLLAAMLLNGPIGVGTLLTVCLGGVLLNFFMPITQKAVNCILPTSHTSKNHIKDHKRSIT</sequence>
<dbReference type="EMBL" id="CP003017">
    <property type="protein sequence ID" value="AEN90479.1"/>
    <property type="molecule type" value="Genomic_DNA"/>
</dbReference>
<keyword evidence="1" id="KW-1133">Transmembrane helix</keyword>
<feature type="transmembrane region" description="Helical" evidence="1">
    <location>
        <begin position="146"/>
        <end position="166"/>
    </location>
</feature>
<dbReference type="KEGG" id="bmh:BMWSH_3597"/>
<feature type="transmembrane region" description="Helical" evidence="1">
    <location>
        <begin position="73"/>
        <end position="96"/>
    </location>
</feature>
<evidence type="ECO:0000313" key="3">
    <source>
        <dbReference type="Proteomes" id="UP000001283"/>
    </source>
</evidence>
<keyword evidence="1" id="KW-0812">Transmembrane</keyword>
<dbReference type="PANTHER" id="PTHR40078:SF1">
    <property type="entry name" value="INTEGRAL MEMBRANE PROTEIN"/>
    <property type="match status" value="1"/>
</dbReference>
<feature type="transmembrane region" description="Helical" evidence="1">
    <location>
        <begin position="102"/>
        <end position="125"/>
    </location>
</feature>
<dbReference type="Proteomes" id="UP000001283">
    <property type="component" value="Chromosome"/>
</dbReference>
<keyword evidence="1" id="KW-0472">Membrane</keyword>
<name>A0A8D3X3S3_PRIMW</name>
<dbReference type="InterPro" id="IPR038750">
    <property type="entry name" value="YczE/YyaS-like"/>
</dbReference>
<evidence type="ECO:0000313" key="2">
    <source>
        <dbReference type="EMBL" id="AEN90479.1"/>
    </source>
</evidence>
<protein>
    <submittedName>
        <fullName evidence="2">Membrane protein, putative</fullName>
    </submittedName>
</protein>
<dbReference type="RefSeq" id="WP_014460758.1">
    <property type="nucleotide sequence ID" value="NC_017138.1"/>
</dbReference>
<evidence type="ECO:0000256" key="1">
    <source>
        <dbReference type="SAM" id="Phobius"/>
    </source>
</evidence>
<dbReference type="AlphaFoldDB" id="A0A8D3X3S3"/>